<dbReference type="EMBL" id="AP021858">
    <property type="protein sequence ID" value="BBO22723.1"/>
    <property type="molecule type" value="Genomic_DNA"/>
</dbReference>
<dbReference type="Pfam" id="PF24568">
    <property type="entry name" value="CC_PcsB"/>
    <property type="match status" value="1"/>
</dbReference>
<sequence length="378" mass="41908">MRALRALALPILALAAVWAVSQGGSQDVSKLETDLKRIQDKRDSASRKLRDTRKQVNTVRTDIRQIDSELEELENSIALTAERLETAQDEQVRAAEELEVATHKLQERREQVRSRLRWMYMSGDSHVAEVLLGAKDMGEFASRSYLLERIAKADKELFDAFKDLREQVRVKKLAQDKLVARIGALRRQQDSQQHSLKSTRDQKQLAFAQLRGVQRDLERLIAQLDADERAIEARIEAYHRGAGKESQSKPFSGKLARPVPGGMTSGFGMRHHPILKRSRMHNGVDFGGKSGDPIRAAADGVVISATYMSGYGNCVILDHGGGVSTLYAHASRLNVREGQSVKQGQTIAAIGATGLATGPHLHFEVRVNGKPVNPLGWL</sequence>
<dbReference type="PANTHER" id="PTHR21666:SF289">
    <property type="entry name" value="L-ALA--D-GLU ENDOPEPTIDASE"/>
    <property type="match status" value="1"/>
</dbReference>
<feature type="signal peptide" evidence="4">
    <location>
        <begin position="1"/>
        <end position="19"/>
    </location>
</feature>
<dbReference type="Proteomes" id="UP000662873">
    <property type="component" value="Chromosome"/>
</dbReference>
<dbReference type="AlphaFoldDB" id="A0A809R556"/>
<evidence type="ECO:0000313" key="8">
    <source>
        <dbReference type="Proteomes" id="UP000662873"/>
    </source>
</evidence>
<feature type="domain" description="Peptidoglycan hydrolase PcsB coiled-coil" evidence="6">
    <location>
        <begin position="101"/>
        <end position="169"/>
    </location>
</feature>
<dbReference type="Gene3D" id="2.70.70.10">
    <property type="entry name" value="Glucose Permease (Domain IIA)"/>
    <property type="match status" value="1"/>
</dbReference>
<dbReference type="InterPro" id="IPR050570">
    <property type="entry name" value="Cell_wall_metabolism_enzyme"/>
</dbReference>
<name>A0A809R556_9BACT</name>
<organism evidence="7 8">
    <name type="scientific">Candidatus Nitrosymbiomonas proteolyticus</name>
    <dbReference type="NCBI Taxonomy" id="2608984"/>
    <lineage>
        <taxon>Bacteria</taxon>
        <taxon>Bacillati</taxon>
        <taxon>Armatimonadota</taxon>
        <taxon>Armatimonadota incertae sedis</taxon>
        <taxon>Candidatus Nitrosymbiomonas</taxon>
    </lineage>
</organism>
<evidence type="ECO:0000256" key="2">
    <source>
        <dbReference type="SAM" id="Coils"/>
    </source>
</evidence>
<dbReference type="InterPro" id="IPR057309">
    <property type="entry name" value="PcsB_CC"/>
</dbReference>
<gene>
    <name evidence="7" type="ORF">NPRO_03180</name>
</gene>
<proteinExistence type="predicted"/>
<evidence type="ECO:0000256" key="1">
    <source>
        <dbReference type="ARBA" id="ARBA00022729"/>
    </source>
</evidence>
<dbReference type="InterPro" id="IPR016047">
    <property type="entry name" value="M23ase_b-sheet_dom"/>
</dbReference>
<feature type="domain" description="M23ase beta-sheet core" evidence="5">
    <location>
        <begin position="279"/>
        <end position="374"/>
    </location>
</feature>
<dbReference type="FunFam" id="2.70.70.10:FF:000006">
    <property type="entry name" value="M23 family peptidase"/>
    <property type="match status" value="1"/>
</dbReference>
<dbReference type="CDD" id="cd12797">
    <property type="entry name" value="M23_peptidase"/>
    <property type="match status" value="1"/>
</dbReference>
<keyword evidence="1 4" id="KW-0732">Signal</keyword>
<dbReference type="Gene3D" id="6.10.250.3150">
    <property type="match status" value="1"/>
</dbReference>
<evidence type="ECO:0000259" key="5">
    <source>
        <dbReference type="Pfam" id="PF01551"/>
    </source>
</evidence>
<accession>A0A809R556</accession>
<dbReference type="PANTHER" id="PTHR21666">
    <property type="entry name" value="PEPTIDASE-RELATED"/>
    <property type="match status" value="1"/>
</dbReference>
<feature type="region of interest" description="Disordered" evidence="3">
    <location>
        <begin position="242"/>
        <end position="265"/>
    </location>
</feature>
<dbReference type="SUPFAM" id="SSF51261">
    <property type="entry name" value="Duplicated hybrid motif"/>
    <property type="match status" value="1"/>
</dbReference>
<keyword evidence="2" id="KW-0175">Coiled coil</keyword>
<dbReference type="SUPFAM" id="SSF57997">
    <property type="entry name" value="Tropomyosin"/>
    <property type="match status" value="1"/>
</dbReference>
<evidence type="ECO:0000313" key="7">
    <source>
        <dbReference type="EMBL" id="BBO22723.1"/>
    </source>
</evidence>
<dbReference type="InterPro" id="IPR011055">
    <property type="entry name" value="Dup_hybrid_motif"/>
</dbReference>
<protein>
    <submittedName>
        <fullName evidence="7">Metalloendopeptidase</fullName>
    </submittedName>
</protein>
<dbReference type="GO" id="GO:0004222">
    <property type="term" value="F:metalloendopeptidase activity"/>
    <property type="evidence" value="ECO:0007669"/>
    <property type="project" value="TreeGrafter"/>
</dbReference>
<feature type="chain" id="PRO_5035254348" evidence="4">
    <location>
        <begin position="20"/>
        <end position="378"/>
    </location>
</feature>
<evidence type="ECO:0000259" key="6">
    <source>
        <dbReference type="Pfam" id="PF24568"/>
    </source>
</evidence>
<evidence type="ECO:0000256" key="4">
    <source>
        <dbReference type="SAM" id="SignalP"/>
    </source>
</evidence>
<evidence type="ECO:0000256" key="3">
    <source>
        <dbReference type="SAM" id="MobiDB-lite"/>
    </source>
</evidence>
<feature type="coiled-coil region" evidence="2">
    <location>
        <begin position="28"/>
        <end position="115"/>
    </location>
</feature>
<dbReference type="Pfam" id="PF01551">
    <property type="entry name" value="Peptidase_M23"/>
    <property type="match status" value="1"/>
</dbReference>
<dbReference type="KEGG" id="npy:NPRO_03180"/>
<reference evidence="7" key="1">
    <citation type="journal article" name="DNA Res.">
        <title>The physiological potential of anammox bacteria as revealed by their core genome structure.</title>
        <authorList>
            <person name="Okubo T."/>
            <person name="Toyoda A."/>
            <person name="Fukuhara K."/>
            <person name="Uchiyama I."/>
            <person name="Harigaya Y."/>
            <person name="Kuroiwa M."/>
            <person name="Suzuki T."/>
            <person name="Murakami Y."/>
            <person name="Suwa Y."/>
            <person name="Takami H."/>
        </authorList>
    </citation>
    <scope>NUCLEOTIDE SEQUENCE</scope>
    <source>
        <strain evidence="7">317325-2</strain>
    </source>
</reference>